<organism evidence="1 2">
    <name type="scientific">Morchella conica CCBAS932</name>
    <dbReference type="NCBI Taxonomy" id="1392247"/>
    <lineage>
        <taxon>Eukaryota</taxon>
        <taxon>Fungi</taxon>
        <taxon>Dikarya</taxon>
        <taxon>Ascomycota</taxon>
        <taxon>Pezizomycotina</taxon>
        <taxon>Pezizomycetes</taxon>
        <taxon>Pezizales</taxon>
        <taxon>Morchellaceae</taxon>
        <taxon>Morchella</taxon>
    </lineage>
</organism>
<dbReference type="AlphaFoldDB" id="A0A3N4KPC4"/>
<gene>
    <name evidence="1" type="ORF">P167DRAFT_545596</name>
</gene>
<dbReference type="EMBL" id="ML119129">
    <property type="protein sequence ID" value="RPB12367.1"/>
    <property type="molecule type" value="Genomic_DNA"/>
</dbReference>
<name>A0A3N4KPC4_9PEZI</name>
<sequence length="181" mass="20628">MSSPVYSTVQNATEKVSEKPTEIVLKTVGNDDLRTMDKPVEICVCGRTIIDFPARVNLVAEITEAKTREVELTRELIDALQERIWAMQALDKAHDRIKKIVEDTGGPQSPFYDEYWGTPERPVSIYDRPRRRTLRRTSATIQDRTNSRTQGILFRPRSVTDNKTCNTAPKDITLDLEVHGL</sequence>
<proteinExistence type="predicted"/>
<dbReference type="Proteomes" id="UP000277580">
    <property type="component" value="Unassembled WGS sequence"/>
</dbReference>
<accession>A0A3N4KPC4</accession>
<reference evidence="1 2" key="1">
    <citation type="journal article" date="2018" name="Nat. Ecol. Evol.">
        <title>Pezizomycetes genomes reveal the molecular basis of ectomycorrhizal truffle lifestyle.</title>
        <authorList>
            <person name="Murat C."/>
            <person name="Payen T."/>
            <person name="Noel B."/>
            <person name="Kuo A."/>
            <person name="Morin E."/>
            <person name="Chen J."/>
            <person name="Kohler A."/>
            <person name="Krizsan K."/>
            <person name="Balestrini R."/>
            <person name="Da Silva C."/>
            <person name="Montanini B."/>
            <person name="Hainaut M."/>
            <person name="Levati E."/>
            <person name="Barry K.W."/>
            <person name="Belfiori B."/>
            <person name="Cichocki N."/>
            <person name="Clum A."/>
            <person name="Dockter R.B."/>
            <person name="Fauchery L."/>
            <person name="Guy J."/>
            <person name="Iotti M."/>
            <person name="Le Tacon F."/>
            <person name="Lindquist E.A."/>
            <person name="Lipzen A."/>
            <person name="Malagnac F."/>
            <person name="Mello A."/>
            <person name="Molinier V."/>
            <person name="Miyauchi S."/>
            <person name="Poulain J."/>
            <person name="Riccioni C."/>
            <person name="Rubini A."/>
            <person name="Sitrit Y."/>
            <person name="Splivallo R."/>
            <person name="Traeger S."/>
            <person name="Wang M."/>
            <person name="Zifcakova L."/>
            <person name="Wipf D."/>
            <person name="Zambonelli A."/>
            <person name="Paolocci F."/>
            <person name="Nowrousian M."/>
            <person name="Ottonello S."/>
            <person name="Baldrian P."/>
            <person name="Spatafora J.W."/>
            <person name="Henrissat B."/>
            <person name="Nagy L.G."/>
            <person name="Aury J.M."/>
            <person name="Wincker P."/>
            <person name="Grigoriev I.V."/>
            <person name="Bonfante P."/>
            <person name="Martin F.M."/>
        </authorList>
    </citation>
    <scope>NUCLEOTIDE SEQUENCE [LARGE SCALE GENOMIC DNA]</scope>
    <source>
        <strain evidence="1 2">CCBAS932</strain>
    </source>
</reference>
<dbReference type="OrthoDB" id="10351953at2759"/>
<evidence type="ECO:0000313" key="1">
    <source>
        <dbReference type="EMBL" id="RPB12367.1"/>
    </source>
</evidence>
<evidence type="ECO:0000313" key="2">
    <source>
        <dbReference type="Proteomes" id="UP000277580"/>
    </source>
</evidence>
<keyword evidence="2" id="KW-1185">Reference proteome</keyword>
<dbReference type="InParanoid" id="A0A3N4KPC4"/>
<protein>
    <submittedName>
        <fullName evidence="1">Uncharacterized protein</fullName>
    </submittedName>
</protein>